<dbReference type="HAMAP" id="MF_00115">
    <property type="entry name" value="MscL"/>
    <property type="match status" value="1"/>
</dbReference>
<dbReference type="InterPro" id="IPR036019">
    <property type="entry name" value="MscL_channel"/>
</dbReference>
<comment type="subcellular location">
    <subcellularLocation>
        <location evidence="1">Cell membrane</location>
        <topology evidence="1">Multi-pass membrane protein</topology>
    </subcellularLocation>
</comment>
<evidence type="ECO:0000256" key="7">
    <source>
        <dbReference type="ARBA" id="ARBA00023065"/>
    </source>
</evidence>
<dbReference type="Proteomes" id="UP000748756">
    <property type="component" value="Unassembled WGS sequence"/>
</dbReference>
<dbReference type="GO" id="GO:0008381">
    <property type="term" value="F:mechanosensitive monoatomic ion channel activity"/>
    <property type="evidence" value="ECO:0007669"/>
    <property type="project" value="InterPro"/>
</dbReference>
<sequence length="337" mass="36893">MSQGNNNHINNNYNYHINDNHEIIHTDNVHNNRHDMSQGTNNNNNNNNNSIYRINDEHEIVDTIVQIDSEDPERLNHYEIDPTTSTTATAGTDGKSTKKRLNINPAKAVIGGISQSANAVKQGASAVKGGISQVENGLTDVGGKLTKVPGISQGVSIFADYRKFLDRGNVIDLAVAVVIGAAFTSIVDSLVKDIISPIVALASGKALEENFVVLRKDATFANPDFSTRAAVKASNALSWNYGNFIQTVINFFIISACVFVIVKLYQMGRNTKTAITEKKCPFCSGSIELKAVRCSKCTSWLDLDEYARAEENLARRIREGPTAITVVNSEKEEYRSP</sequence>
<dbReference type="Gene3D" id="1.10.1200.120">
    <property type="entry name" value="Large-conductance mechanosensitive channel, MscL, domain 1"/>
    <property type="match status" value="1"/>
</dbReference>
<accession>A0A9P5S562</accession>
<dbReference type="PANTHER" id="PTHR30266">
    <property type="entry name" value="MECHANOSENSITIVE CHANNEL MSCL"/>
    <property type="match status" value="1"/>
</dbReference>
<organism evidence="12 13">
    <name type="scientific">Linnemannia schmuckeri</name>
    <dbReference type="NCBI Taxonomy" id="64567"/>
    <lineage>
        <taxon>Eukaryota</taxon>
        <taxon>Fungi</taxon>
        <taxon>Fungi incertae sedis</taxon>
        <taxon>Mucoromycota</taxon>
        <taxon>Mortierellomycotina</taxon>
        <taxon>Mortierellomycetes</taxon>
        <taxon>Mortierellales</taxon>
        <taxon>Mortierellaceae</taxon>
        <taxon>Linnemannia</taxon>
    </lineage>
</organism>
<protein>
    <recommendedName>
        <fullName evidence="14">Gated mechanosensitive channel</fullName>
    </recommendedName>
</protein>
<dbReference type="InterPro" id="IPR037673">
    <property type="entry name" value="MSC/AndL"/>
</dbReference>
<dbReference type="Pfam" id="PF01741">
    <property type="entry name" value="MscL"/>
    <property type="match status" value="1"/>
</dbReference>
<feature type="compositionally biased region" description="Low complexity" evidence="10">
    <location>
        <begin position="83"/>
        <end position="94"/>
    </location>
</feature>
<feature type="region of interest" description="Disordered" evidence="10">
    <location>
        <begin position="79"/>
        <end position="99"/>
    </location>
</feature>
<gene>
    <name evidence="12" type="ORF">BG015_003248</name>
</gene>
<evidence type="ECO:0000256" key="8">
    <source>
        <dbReference type="ARBA" id="ARBA00023136"/>
    </source>
</evidence>
<comment type="similarity">
    <text evidence="2">Belongs to the MscL family.</text>
</comment>
<dbReference type="AlphaFoldDB" id="A0A9P5S562"/>
<dbReference type="GO" id="GO:0005886">
    <property type="term" value="C:plasma membrane"/>
    <property type="evidence" value="ECO:0007669"/>
    <property type="project" value="UniProtKB-SubCell"/>
</dbReference>
<feature type="transmembrane region" description="Helical" evidence="11">
    <location>
        <begin position="244"/>
        <end position="265"/>
    </location>
</feature>
<evidence type="ECO:0000256" key="4">
    <source>
        <dbReference type="ARBA" id="ARBA00022475"/>
    </source>
</evidence>
<keyword evidence="6 11" id="KW-1133">Transmembrane helix</keyword>
<dbReference type="InterPro" id="IPR019823">
    <property type="entry name" value="Mechanosensitive_channel_CS"/>
</dbReference>
<dbReference type="NCBIfam" id="TIGR00220">
    <property type="entry name" value="mscL"/>
    <property type="match status" value="1"/>
</dbReference>
<evidence type="ECO:0008006" key="14">
    <source>
        <dbReference type="Google" id="ProtNLM"/>
    </source>
</evidence>
<dbReference type="PROSITE" id="PS01327">
    <property type="entry name" value="MSCL"/>
    <property type="match status" value="1"/>
</dbReference>
<evidence type="ECO:0000313" key="12">
    <source>
        <dbReference type="EMBL" id="KAF9153513.1"/>
    </source>
</evidence>
<evidence type="ECO:0000256" key="9">
    <source>
        <dbReference type="ARBA" id="ARBA00023303"/>
    </source>
</evidence>
<name>A0A9P5S562_9FUNG</name>
<evidence type="ECO:0000256" key="6">
    <source>
        <dbReference type="ARBA" id="ARBA00022989"/>
    </source>
</evidence>
<keyword evidence="9" id="KW-0407">Ion channel</keyword>
<reference evidence="12" key="1">
    <citation type="journal article" date="2020" name="Fungal Divers.">
        <title>Resolving the Mortierellaceae phylogeny through synthesis of multi-gene phylogenetics and phylogenomics.</title>
        <authorList>
            <person name="Vandepol N."/>
            <person name="Liber J."/>
            <person name="Desiro A."/>
            <person name="Na H."/>
            <person name="Kennedy M."/>
            <person name="Barry K."/>
            <person name="Grigoriev I.V."/>
            <person name="Miller A.N."/>
            <person name="O'Donnell K."/>
            <person name="Stajich J.E."/>
            <person name="Bonito G."/>
        </authorList>
    </citation>
    <scope>NUCLEOTIDE SEQUENCE</scope>
    <source>
        <strain evidence="12">NRRL 6426</strain>
    </source>
</reference>
<evidence type="ECO:0000256" key="2">
    <source>
        <dbReference type="ARBA" id="ARBA00007254"/>
    </source>
</evidence>
<keyword evidence="4" id="KW-1003">Cell membrane</keyword>
<keyword evidence="5 11" id="KW-0812">Transmembrane</keyword>
<dbReference type="PANTHER" id="PTHR30266:SF2">
    <property type="entry name" value="LARGE-CONDUCTANCE MECHANOSENSITIVE CHANNEL"/>
    <property type="match status" value="1"/>
</dbReference>
<evidence type="ECO:0000256" key="5">
    <source>
        <dbReference type="ARBA" id="ARBA00022692"/>
    </source>
</evidence>
<keyword evidence="7" id="KW-0406">Ion transport</keyword>
<evidence type="ECO:0000313" key="13">
    <source>
        <dbReference type="Proteomes" id="UP000748756"/>
    </source>
</evidence>
<comment type="caution">
    <text evidence="12">The sequence shown here is derived from an EMBL/GenBank/DDBJ whole genome shotgun (WGS) entry which is preliminary data.</text>
</comment>
<feature type="transmembrane region" description="Helical" evidence="11">
    <location>
        <begin position="170"/>
        <end position="187"/>
    </location>
</feature>
<evidence type="ECO:0000256" key="1">
    <source>
        <dbReference type="ARBA" id="ARBA00004651"/>
    </source>
</evidence>
<dbReference type="InterPro" id="IPR001185">
    <property type="entry name" value="MS_channel"/>
</dbReference>
<keyword evidence="3" id="KW-0813">Transport</keyword>
<dbReference type="OrthoDB" id="10010920at2759"/>
<evidence type="ECO:0000256" key="10">
    <source>
        <dbReference type="SAM" id="MobiDB-lite"/>
    </source>
</evidence>
<keyword evidence="8 11" id="KW-0472">Membrane</keyword>
<dbReference type="EMBL" id="JAAAUQ010000170">
    <property type="protein sequence ID" value="KAF9153513.1"/>
    <property type="molecule type" value="Genomic_DNA"/>
</dbReference>
<evidence type="ECO:0000256" key="11">
    <source>
        <dbReference type="SAM" id="Phobius"/>
    </source>
</evidence>
<keyword evidence="13" id="KW-1185">Reference proteome</keyword>
<evidence type="ECO:0000256" key="3">
    <source>
        <dbReference type="ARBA" id="ARBA00022448"/>
    </source>
</evidence>
<proteinExistence type="inferred from homology"/>
<dbReference type="SUPFAM" id="SSF81330">
    <property type="entry name" value="Gated mechanosensitive channel"/>
    <property type="match status" value="1"/>
</dbReference>